<comment type="caution">
    <text evidence="1">The sequence shown here is derived from an EMBL/GenBank/DDBJ whole genome shotgun (WGS) entry which is preliminary data.</text>
</comment>
<sequence>MRARGLTDPSPARHTPNALRTSYALHTPYAYTRRTPAHTVRLRTSYACAAGPHTSCDPLTSYDLLISYDPLISYIPYPHVPDPRIVVRAA</sequence>
<gene>
    <name evidence="1" type="ORF">STRIP9103_04962</name>
</gene>
<dbReference type="Proteomes" id="UP000010411">
    <property type="component" value="Unassembled WGS sequence"/>
</dbReference>
<name>L1KJ09_9ACTN</name>
<reference evidence="1 2" key="1">
    <citation type="submission" date="2012-11" db="EMBL/GenBank/DDBJ databases">
        <authorList>
            <person name="Huguet-Tapia J.C."/>
            <person name="Durkin A.S."/>
            <person name="Pettis G.S."/>
            <person name="Badger J.H."/>
        </authorList>
    </citation>
    <scope>NUCLEOTIDE SEQUENCE [LARGE SCALE GENOMIC DNA]</scope>
    <source>
        <strain evidence="1 2">91-03</strain>
    </source>
</reference>
<keyword evidence="2" id="KW-1185">Reference proteome</keyword>
<evidence type="ECO:0000313" key="2">
    <source>
        <dbReference type="Proteomes" id="UP000010411"/>
    </source>
</evidence>
<dbReference type="AlphaFoldDB" id="L1KJ09"/>
<evidence type="ECO:0000313" key="1">
    <source>
        <dbReference type="EMBL" id="EKX60554.1"/>
    </source>
</evidence>
<dbReference type="PATRIC" id="fig|698759.3.peg.8726"/>
<proteinExistence type="predicted"/>
<accession>L1KJ09</accession>
<organism evidence="1 2">
    <name type="scientific">Streptomyces ipomoeae 91-03</name>
    <dbReference type="NCBI Taxonomy" id="698759"/>
    <lineage>
        <taxon>Bacteria</taxon>
        <taxon>Bacillati</taxon>
        <taxon>Actinomycetota</taxon>
        <taxon>Actinomycetes</taxon>
        <taxon>Kitasatosporales</taxon>
        <taxon>Streptomycetaceae</taxon>
        <taxon>Streptomyces</taxon>
    </lineage>
</organism>
<dbReference type="EMBL" id="AEJC01000643">
    <property type="protein sequence ID" value="EKX60554.1"/>
    <property type="molecule type" value="Genomic_DNA"/>
</dbReference>
<protein>
    <submittedName>
        <fullName evidence="1">Uncharacterized protein</fullName>
    </submittedName>
</protein>